<dbReference type="PANTHER" id="PTHR44591">
    <property type="entry name" value="STRESS RESPONSE REGULATOR PROTEIN 1"/>
    <property type="match status" value="1"/>
</dbReference>
<evidence type="ECO:0000256" key="2">
    <source>
        <dbReference type="PROSITE-ProRule" id="PRU00169"/>
    </source>
</evidence>
<dbReference type="Proteomes" id="UP000005824">
    <property type="component" value="Unassembled WGS sequence"/>
</dbReference>
<accession>B4DBE1</accession>
<dbReference type="InterPro" id="IPR011006">
    <property type="entry name" value="CheY-like_superfamily"/>
</dbReference>
<dbReference type="RefSeq" id="WP_006983550.1">
    <property type="nucleotide sequence ID" value="NZ_ABVL01000037.1"/>
</dbReference>
<dbReference type="InParanoid" id="B4DBE1"/>
<keyword evidence="1 2" id="KW-0597">Phosphoprotein</keyword>
<name>B4DBE1_9BACT</name>
<reference evidence="4 5" key="1">
    <citation type="journal article" date="2011" name="J. Bacteriol.">
        <title>Genome sequence of Chthoniobacter flavus Ellin428, an aerobic heterotrophic soil bacterium.</title>
        <authorList>
            <person name="Kant R."/>
            <person name="van Passel M.W."/>
            <person name="Palva A."/>
            <person name="Lucas S."/>
            <person name="Lapidus A."/>
            <person name="Glavina Del Rio T."/>
            <person name="Dalin E."/>
            <person name="Tice H."/>
            <person name="Bruce D."/>
            <person name="Goodwin L."/>
            <person name="Pitluck S."/>
            <person name="Larimer F.W."/>
            <person name="Land M.L."/>
            <person name="Hauser L."/>
            <person name="Sangwan P."/>
            <person name="de Vos W.M."/>
            <person name="Janssen P.H."/>
            <person name="Smidt H."/>
        </authorList>
    </citation>
    <scope>NUCLEOTIDE SEQUENCE [LARGE SCALE GENOMIC DNA]</scope>
    <source>
        <strain evidence="4 5">Ellin428</strain>
    </source>
</reference>
<dbReference type="Gene3D" id="3.40.50.2300">
    <property type="match status" value="1"/>
</dbReference>
<evidence type="ECO:0000259" key="3">
    <source>
        <dbReference type="PROSITE" id="PS50110"/>
    </source>
</evidence>
<dbReference type="STRING" id="497964.CfE428DRAFT_6232"/>
<dbReference type="SUPFAM" id="SSF52172">
    <property type="entry name" value="CheY-like"/>
    <property type="match status" value="1"/>
</dbReference>
<evidence type="ECO:0000313" key="4">
    <source>
        <dbReference type="EMBL" id="EDY16231.1"/>
    </source>
</evidence>
<dbReference type="PROSITE" id="PS50110">
    <property type="entry name" value="RESPONSE_REGULATORY"/>
    <property type="match status" value="1"/>
</dbReference>
<dbReference type="eggNOG" id="COG0745">
    <property type="taxonomic scope" value="Bacteria"/>
</dbReference>
<proteinExistence type="predicted"/>
<evidence type="ECO:0000313" key="5">
    <source>
        <dbReference type="Proteomes" id="UP000005824"/>
    </source>
</evidence>
<protein>
    <submittedName>
        <fullName evidence="4">Response regulator receiver protein</fullName>
    </submittedName>
</protein>
<keyword evidence="5" id="KW-1185">Reference proteome</keyword>
<gene>
    <name evidence="4" type="ORF">CfE428DRAFT_6232</name>
</gene>
<dbReference type="EMBL" id="ABVL01000037">
    <property type="protein sequence ID" value="EDY16231.1"/>
    <property type="molecule type" value="Genomic_DNA"/>
</dbReference>
<evidence type="ECO:0000256" key="1">
    <source>
        <dbReference type="ARBA" id="ARBA00022553"/>
    </source>
</evidence>
<dbReference type="PANTHER" id="PTHR44591:SF3">
    <property type="entry name" value="RESPONSE REGULATORY DOMAIN-CONTAINING PROTEIN"/>
    <property type="match status" value="1"/>
</dbReference>
<organism evidence="4 5">
    <name type="scientific">Chthoniobacter flavus Ellin428</name>
    <dbReference type="NCBI Taxonomy" id="497964"/>
    <lineage>
        <taxon>Bacteria</taxon>
        <taxon>Pseudomonadati</taxon>
        <taxon>Verrucomicrobiota</taxon>
        <taxon>Spartobacteria</taxon>
        <taxon>Chthoniobacterales</taxon>
        <taxon>Chthoniobacteraceae</taxon>
        <taxon>Chthoniobacter</taxon>
    </lineage>
</organism>
<dbReference type="InterPro" id="IPR050595">
    <property type="entry name" value="Bact_response_regulator"/>
</dbReference>
<dbReference type="InterPro" id="IPR001789">
    <property type="entry name" value="Sig_transdc_resp-reg_receiver"/>
</dbReference>
<dbReference type="SMART" id="SM00448">
    <property type="entry name" value="REC"/>
    <property type="match status" value="1"/>
</dbReference>
<dbReference type="AlphaFoldDB" id="B4DBE1"/>
<feature type="domain" description="Response regulatory" evidence="3">
    <location>
        <begin position="5"/>
        <end position="120"/>
    </location>
</feature>
<sequence length="122" mass="13691">MNKKRLLIVDDESGFTRLLKLTLEKTGNYIVREENDGTNAWLAARDFRPDLVFLDIVMPKIDGGDVAQQIRSDPMLENVPIVFLTAIVSQKETRNEIGGFPFLAKPVSLDAITKCLAEHFGE</sequence>
<dbReference type="GO" id="GO:0000160">
    <property type="term" value="P:phosphorelay signal transduction system"/>
    <property type="evidence" value="ECO:0007669"/>
    <property type="project" value="InterPro"/>
</dbReference>
<feature type="modified residue" description="4-aspartylphosphate" evidence="2">
    <location>
        <position position="55"/>
    </location>
</feature>
<dbReference type="Pfam" id="PF00072">
    <property type="entry name" value="Response_reg"/>
    <property type="match status" value="1"/>
</dbReference>
<comment type="caution">
    <text evidence="4">The sequence shown here is derived from an EMBL/GenBank/DDBJ whole genome shotgun (WGS) entry which is preliminary data.</text>
</comment>